<sequence length="404" mass="45491">MGDDVVRAYLLRATRPGGRVAALAAGMAALLAASAADARPRWTEAQAKAWYAGQPWLIGANYTPASAINQLEMWQAETWDPKRIDYELGLAQGIGMNTMRVFLHDQLWVQDAEGFKRRIDEFLTIAQRHGIKPLFVLFDSCWDPDPRLGPQHPPIPGVHNSGWVQGPGLPGLRDRSRYPAYKAYVQGVIGAFAKDDRVLGWDLWNEPDNGADQYKGQEGKEPLVRALLAQVFDWARDADPSQPVTSGVWWHDDWTPTGGKLTPMEKLQLGQSDVITFHDYSWPETFEARVRQLMPYGRPIICTEYMARGNGSTFDGSLPIGKRMQVGMMNWGFVDGKTQTRLPWDSWQKPYVLAEPTIWFHEVFHNDGTPYRRAETDLIRRLSAAPKGVVPTAEVAAPPARRRR</sequence>
<keyword evidence="2 3" id="KW-0326">Glycosidase</keyword>
<dbReference type="Pfam" id="PF00150">
    <property type="entry name" value="Cellulase"/>
    <property type="match status" value="1"/>
</dbReference>
<evidence type="ECO:0000256" key="1">
    <source>
        <dbReference type="ARBA" id="ARBA00022801"/>
    </source>
</evidence>
<keyword evidence="4" id="KW-0732">Signal</keyword>
<evidence type="ECO:0000256" key="4">
    <source>
        <dbReference type="SAM" id="SignalP"/>
    </source>
</evidence>
<feature type="chain" id="PRO_5037801852" description="Glycoside hydrolase family 5 domain-containing protein" evidence="4">
    <location>
        <begin position="39"/>
        <end position="404"/>
    </location>
</feature>
<dbReference type="EMBL" id="BMIH01000005">
    <property type="protein sequence ID" value="GGB41104.1"/>
    <property type="molecule type" value="Genomic_DNA"/>
</dbReference>
<name>A0A916WXY1_9SPHN</name>
<feature type="domain" description="Glycoside hydrolase family 5" evidence="5">
    <location>
        <begin position="172"/>
        <end position="312"/>
    </location>
</feature>
<evidence type="ECO:0000256" key="2">
    <source>
        <dbReference type="ARBA" id="ARBA00023295"/>
    </source>
</evidence>
<evidence type="ECO:0000313" key="7">
    <source>
        <dbReference type="Proteomes" id="UP000623067"/>
    </source>
</evidence>
<dbReference type="Gene3D" id="3.20.20.80">
    <property type="entry name" value="Glycosidases"/>
    <property type="match status" value="1"/>
</dbReference>
<dbReference type="InterPro" id="IPR001547">
    <property type="entry name" value="Glyco_hydro_5"/>
</dbReference>
<dbReference type="SUPFAM" id="SSF51445">
    <property type="entry name" value="(Trans)glycosidases"/>
    <property type="match status" value="1"/>
</dbReference>
<evidence type="ECO:0000259" key="5">
    <source>
        <dbReference type="Pfam" id="PF00150"/>
    </source>
</evidence>
<dbReference type="GO" id="GO:0004553">
    <property type="term" value="F:hydrolase activity, hydrolyzing O-glycosyl compounds"/>
    <property type="evidence" value="ECO:0007669"/>
    <property type="project" value="InterPro"/>
</dbReference>
<dbReference type="Proteomes" id="UP000623067">
    <property type="component" value="Unassembled WGS sequence"/>
</dbReference>
<comment type="caution">
    <text evidence="6">The sequence shown here is derived from an EMBL/GenBank/DDBJ whole genome shotgun (WGS) entry which is preliminary data.</text>
</comment>
<dbReference type="InterPro" id="IPR017853">
    <property type="entry name" value="GH"/>
</dbReference>
<evidence type="ECO:0000256" key="3">
    <source>
        <dbReference type="RuleBase" id="RU361153"/>
    </source>
</evidence>
<dbReference type="AlphaFoldDB" id="A0A916WXY1"/>
<gene>
    <name evidence="6" type="ORF">GCM10011380_33230</name>
</gene>
<evidence type="ECO:0000313" key="6">
    <source>
        <dbReference type="EMBL" id="GGB41104.1"/>
    </source>
</evidence>
<organism evidence="6 7">
    <name type="scientific">Sphingomonas metalli</name>
    <dbReference type="NCBI Taxonomy" id="1779358"/>
    <lineage>
        <taxon>Bacteria</taxon>
        <taxon>Pseudomonadati</taxon>
        <taxon>Pseudomonadota</taxon>
        <taxon>Alphaproteobacteria</taxon>
        <taxon>Sphingomonadales</taxon>
        <taxon>Sphingomonadaceae</taxon>
        <taxon>Sphingomonas</taxon>
    </lineage>
</organism>
<dbReference type="GO" id="GO:0000272">
    <property type="term" value="P:polysaccharide catabolic process"/>
    <property type="evidence" value="ECO:0007669"/>
    <property type="project" value="InterPro"/>
</dbReference>
<reference evidence="6" key="2">
    <citation type="submission" date="2020-09" db="EMBL/GenBank/DDBJ databases">
        <authorList>
            <person name="Sun Q."/>
            <person name="Zhou Y."/>
        </authorList>
    </citation>
    <scope>NUCLEOTIDE SEQUENCE</scope>
    <source>
        <strain evidence="6">CGMCC 1.15330</strain>
    </source>
</reference>
<keyword evidence="7" id="KW-1185">Reference proteome</keyword>
<reference evidence="6" key="1">
    <citation type="journal article" date="2014" name="Int. J. Syst. Evol. Microbiol.">
        <title>Complete genome sequence of Corynebacterium casei LMG S-19264T (=DSM 44701T), isolated from a smear-ripened cheese.</title>
        <authorList>
            <consortium name="US DOE Joint Genome Institute (JGI-PGF)"/>
            <person name="Walter F."/>
            <person name="Albersmeier A."/>
            <person name="Kalinowski J."/>
            <person name="Ruckert C."/>
        </authorList>
    </citation>
    <scope>NUCLEOTIDE SEQUENCE</scope>
    <source>
        <strain evidence="6">CGMCC 1.15330</strain>
    </source>
</reference>
<protein>
    <recommendedName>
        <fullName evidence="5">Glycoside hydrolase family 5 domain-containing protein</fullName>
    </recommendedName>
</protein>
<comment type="similarity">
    <text evidence="3">Belongs to the glycosyl hydrolase 5 (cellulase A) family.</text>
</comment>
<proteinExistence type="inferred from homology"/>
<keyword evidence="1 3" id="KW-0378">Hydrolase</keyword>
<accession>A0A916WXY1</accession>
<feature type="signal peptide" evidence="4">
    <location>
        <begin position="1"/>
        <end position="38"/>
    </location>
</feature>